<comment type="similarity">
    <text evidence="1 2">Belongs to the cytochrome P450 family.</text>
</comment>
<evidence type="ECO:0000313" key="4">
    <source>
        <dbReference type="EMBL" id="NRF70005.1"/>
    </source>
</evidence>
<dbReference type="PANTHER" id="PTHR46696">
    <property type="entry name" value="P450, PUTATIVE (EUROFUNG)-RELATED"/>
    <property type="match status" value="1"/>
</dbReference>
<protein>
    <submittedName>
        <fullName evidence="4">Cytochrome P450</fullName>
    </submittedName>
</protein>
<organism evidence="4 5">
    <name type="scientific">Pseudaquabacterium terrae</name>
    <dbReference type="NCBI Taxonomy" id="2732868"/>
    <lineage>
        <taxon>Bacteria</taxon>
        <taxon>Pseudomonadati</taxon>
        <taxon>Pseudomonadota</taxon>
        <taxon>Betaproteobacteria</taxon>
        <taxon>Burkholderiales</taxon>
        <taxon>Sphaerotilaceae</taxon>
        <taxon>Pseudaquabacterium</taxon>
    </lineage>
</organism>
<dbReference type="CDD" id="cd11032">
    <property type="entry name" value="P450_EryK-like"/>
    <property type="match status" value="1"/>
</dbReference>
<dbReference type="InterPro" id="IPR017972">
    <property type="entry name" value="Cyt_P450_CS"/>
</dbReference>
<reference evidence="4 5" key="1">
    <citation type="submission" date="2020-05" db="EMBL/GenBank/DDBJ databases">
        <title>Aquincola sp. isolate from soil.</title>
        <authorList>
            <person name="Han J."/>
            <person name="Kim D.-U."/>
        </authorList>
    </citation>
    <scope>NUCLEOTIDE SEQUENCE [LARGE SCALE GENOMIC DNA]</scope>
    <source>
        <strain evidence="4 5">S2</strain>
    </source>
</reference>
<dbReference type="Pfam" id="PF00067">
    <property type="entry name" value="p450"/>
    <property type="match status" value="1"/>
</dbReference>
<proteinExistence type="inferred from homology"/>
<dbReference type="PRINTS" id="PR00359">
    <property type="entry name" value="BP450"/>
</dbReference>
<accession>A0ABX2EMU6</accession>
<keyword evidence="2" id="KW-0479">Metal-binding</keyword>
<dbReference type="EMBL" id="JABRWJ010000007">
    <property type="protein sequence ID" value="NRF70005.1"/>
    <property type="molecule type" value="Genomic_DNA"/>
</dbReference>
<dbReference type="PROSITE" id="PS00086">
    <property type="entry name" value="CYTOCHROME_P450"/>
    <property type="match status" value="1"/>
</dbReference>
<dbReference type="Gene3D" id="1.10.630.10">
    <property type="entry name" value="Cytochrome P450"/>
    <property type="match status" value="1"/>
</dbReference>
<evidence type="ECO:0000256" key="1">
    <source>
        <dbReference type="ARBA" id="ARBA00010617"/>
    </source>
</evidence>
<dbReference type="Proteomes" id="UP000737171">
    <property type="component" value="Unassembled WGS sequence"/>
</dbReference>
<dbReference type="InterPro" id="IPR001128">
    <property type="entry name" value="Cyt_P450"/>
</dbReference>
<dbReference type="InterPro" id="IPR002397">
    <property type="entry name" value="Cyt_P450_B"/>
</dbReference>
<sequence>MNPDPYTHYARMRATTPVSFNPALQMWEVYRYADIQSVLADPATFSSDLSAYQTMATMDPPRHTQLRKLVARAFTSKLMASLEPSIQAITDALLDRVEHTGRMDAIADLAFALPVTVIAELLGLPASDRERFKQWSVPAIRVAEAELHGQPPEPEWLAAVDELMAYLGALAEQRRSAPREDLISGLVHAEIDGARLTAEEITSTCRLLLIAGFETTANLIGNTLQLLLAHPAALERVRSDPEQLAGAIDESLRFHAPFQFFARKATRDVTIGGQAIAAGQVVLIFNASGNRDESVFDKADEFDIGRSPNRHLSFGHGIHYCLGAGLGRMEARIGIGTLLRRFPALHVDAAQPAERLQSIVLYGWRSLPLSTGDRSPAEPPNAAPSAGRSDKRCPVTG</sequence>
<dbReference type="SUPFAM" id="SSF48264">
    <property type="entry name" value="Cytochrome P450"/>
    <property type="match status" value="1"/>
</dbReference>
<evidence type="ECO:0000256" key="2">
    <source>
        <dbReference type="RuleBase" id="RU000461"/>
    </source>
</evidence>
<keyword evidence="2" id="KW-0503">Monooxygenase</keyword>
<evidence type="ECO:0000313" key="5">
    <source>
        <dbReference type="Proteomes" id="UP000737171"/>
    </source>
</evidence>
<keyword evidence="2" id="KW-0349">Heme</keyword>
<comment type="caution">
    <text evidence="4">The sequence shown here is derived from an EMBL/GenBank/DDBJ whole genome shotgun (WGS) entry which is preliminary data.</text>
</comment>
<dbReference type="RefSeq" id="WP_173128022.1">
    <property type="nucleotide sequence ID" value="NZ_JABRWJ010000007.1"/>
</dbReference>
<gene>
    <name evidence="4" type="ORF">HLB44_23660</name>
</gene>
<keyword evidence="5" id="KW-1185">Reference proteome</keyword>
<keyword evidence="2" id="KW-0560">Oxidoreductase</keyword>
<feature type="region of interest" description="Disordered" evidence="3">
    <location>
        <begin position="370"/>
        <end position="397"/>
    </location>
</feature>
<evidence type="ECO:0000256" key="3">
    <source>
        <dbReference type="SAM" id="MobiDB-lite"/>
    </source>
</evidence>
<dbReference type="InterPro" id="IPR036396">
    <property type="entry name" value="Cyt_P450_sf"/>
</dbReference>
<name>A0ABX2EMU6_9BURK</name>
<dbReference type="PRINTS" id="PR00385">
    <property type="entry name" value="P450"/>
</dbReference>
<keyword evidence="2" id="KW-0408">Iron</keyword>
<feature type="compositionally biased region" description="Basic and acidic residues" evidence="3">
    <location>
        <begin position="388"/>
        <end position="397"/>
    </location>
</feature>
<dbReference type="PANTHER" id="PTHR46696:SF4">
    <property type="entry name" value="BIOTIN BIOSYNTHESIS CYTOCHROME P450"/>
    <property type="match status" value="1"/>
</dbReference>